<evidence type="ECO:0000313" key="1">
    <source>
        <dbReference type="EMBL" id="KAJ8892831.1"/>
    </source>
</evidence>
<reference evidence="1 2" key="1">
    <citation type="submission" date="2023-02" db="EMBL/GenBank/DDBJ databases">
        <title>LHISI_Scaffold_Assembly.</title>
        <authorList>
            <person name="Stuart O.P."/>
            <person name="Cleave R."/>
            <person name="Magrath M.J.L."/>
            <person name="Mikheyev A.S."/>
        </authorList>
    </citation>
    <scope>NUCLEOTIDE SEQUENCE [LARGE SCALE GENOMIC DNA]</scope>
    <source>
        <strain evidence="1">Daus_M_001</strain>
        <tissue evidence="1">Leg muscle</tissue>
    </source>
</reference>
<dbReference type="PANTHER" id="PTHR47018">
    <property type="entry name" value="CXC DOMAIN-CONTAINING PROTEIN-RELATED"/>
    <property type="match status" value="1"/>
</dbReference>
<sequence>MAVMRRGSAQCPEVHTTTLPATAHVDQPVFGQVVDSGTQLTVQNDRRGRPADRAKQYAFGKLQEYIENSDECQLFLDQLIVAVGGGETYTGNHLKLLAHYGDPIFITETIGRACIVNFKDSAGDILYKWYDEWKTSETDERLRIVETAAAVICEDIRSKVYQPDAYMSSDSNLGDMSLLPDTLQCFIEKVVETRVKSDVSVNRKRAATGQALVSACRPYSYISPIILGVGVYLADTWPLENLYEYSVIIHKESKAVHMNQGGYCQYAFDNADFNVRTLTGHRTFHSMGGLRFITPTPEKSADSVLRILDAPAAVSIAEKGTTSQETSALVRTALTVDAVCGAGKWIGYLEKVELIHLFLRAERTVDWAVHLHCAREILPYIRAAGHFSYAMSAQLYLQQMEELESRMPNEEFLKFVKDGYYVFRRNHKLGTCVSLDMAIEQCLMQLLKVQGGLMHGRGISNSQLAYFVLAFPACLNVCEAMERIIGHEKINCYNALSNGGTAMKTMIGSNFADVKLTRKNIVHWLRPPALFDVSMRNTAKSATLDVFNSTPVPEILHETSTFISDGGYLLRVLVWPRPATFGTVAESYLQYVARYNYTIAVVVFDGHNYVMSTKGEERKWCSLHKTYNMSFHSSTIITVSQADFLSNRHNKAMLISMLSQKFNHVGLKETTEGREVIVMVTDTDILIMLLARAHEGSSIHLLSPGSNIDSVGDIQGQIGAKKICLLFVLGVTGCDTTSAVFSKGKKKAWKLLGKPNVQSIAAVFNNPRTDKGQIITAGEQFLTQLYTNEDFTSLDELRGRMYARYLARQALTASCELAALLRTSTASQQHSLRIYLQWVELEILTTALTVELAANLSAEISVELSAELTVEQIVELSAELSA</sequence>
<protein>
    <submittedName>
        <fullName evidence="1">Uncharacterized protein</fullName>
    </submittedName>
</protein>
<name>A0ABQ9I895_9NEOP</name>
<organism evidence="1 2">
    <name type="scientific">Dryococelus australis</name>
    <dbReference type="NCBI Taxonomy" id="614101"/>
    <lineage>
        <taxon>Eukaryota</taxon>
        <taxon>Metazoa</taxon>
        <taxon>Ecdysozoa</taxon>
        <taxon>Arthropoda</taxon>
        <taxon>Hexapoda</taxon>
        <taxon>Insecta</taxon>
        <taxon>Pterygota</taxon>
        <taxon>Neoptera</taxon>
        <taxon>Polyneoptera</taxon>
        <taxon>Phasmatodea</taxon>
        <taxon>Verophasmatodea</taxon>
        <taxon>Anareolatae</taxon>
        <taxon>Phasmatidae</taxon>
        <taxon>Eurycanthinae</taxon>
        <taxon>Dryococelus</taxon>
    </lineage>
</organism>
<gene>
    <name evidence="1" type="ORF">PR048_005412</name>
</gene>
<comment type="caution">
    <text evidence="1">The sequence shown here is derived from an EMBL/GenBank/DDBJ whole genome shotgun (WGS) entry which is preliminary data.</text>
</comment>
<dbReference type="Proteomes" id="UP001159363">
    <property type="component" value="Chromosome 2"/>
</dbReference>
<dbReference type="EMBL" id="JARBHB010000002">
    <property type="protein sequence ID" value="KAJ8892831.1"/>
    <property type="molecule type" value="Genomic_DNA"/>
</dbReference>
<accession>A0ABQ9I895</accession>
<proteinExistence type="predicted"/>
<keyword evidence="2" id="KW-1185">Reference proteome</keyword>
<evidence type="ECO:0000313" key="2">
    <source>
        <dbReference type="Proteomes" id="UP001159363"/>
    </source>
</evidence>
<dbReference type="PANTHER" id="PTHR47018:SF3">
    <property type="entry name" value="MYCBP-ASSOCIATED PROTEIN"/>
    <property type="match status" value="1"/>
</dbReference>